<keyword evidence="4 8" id="KW-0418">Kinase</keyword>
<dbReference type="GO" id="GO:0036431">
    <property type="term" value="F:dCMP kinase activity"/>
    <property type="evidence" value="ECO:0007669"/>
    <property type="project" value="InterPro"/>
</dbReference>
<dbReference type="GO" id="GO:0046417">
    <property type="term" value="P:chorismate metabolic process"/>
    <property type="evidence" value="ECO:0007669"/>
    <property type="project" value="TreeGrafter"/>
</dbReference>
<evidence type="ECO:0000256" key="6">
    <source>
        <dbReference type="ARBA" id="ARBA00047615"/>
    </source>
</evidence>
<keyword evidence="10" id="KW-0175">Coiled coil</keyword>
<dbReference type="InterPro" id="IPR027417">
    <property type="entry name" value="P-loop_NTPase"/>
</dbReference>
<dbReference type="EMBL" id="JAAEEH010000001">
    <property type="protein sequence ID" value="NDL66303.1"/>
    <property type="molecule type" value="Genomic_DNA"/>
</dbReference>
<dbReference type="InterPro" id="IPR035959">
    <property type="entry name" value="RutC-like_sf"/>
</dbReference>
<dbReference type="InterPro" id="IPR008243">
    <property type="entry name" value="Chorismate_mutase_AroH"/>
</dbReference>
<evidence type="ECO:0000256" key="9">
    <source>
        <dbReference type="PROSITE-ProRule" id="PRU00514"/>
    </source>
</evidence>
<evidence type="ECO:0000313" key="12">
    <source>
        <dbReference type="EMBL" id="NDL66303.1"/>
    </source>
</evidence>
<keyword evidence="9" id="KW-0028">Amino-acid biosynthesis</keyword>
<dbReference type="CDD" id="cd02185">
    <property type="entry name" value="AroH"/>
    <property type="match status" value="1"/>
</dbReference>
<dbReference type="CDD" id="cd02020">
    <property type="entry name" value="CMPK"/>
    <property type="match status" value="1"/>
</dbReference>
<dbReference type="SUPFAM" id="SSF52540">
    <property type="entry name" value="P-loop containing nucleoside triphosphate hydrolases"/>
    <property type="match status" value="1"/>
</dbReference>
<dbReference type="Pfam" id="PF02224">
    <property type="entry name" value="Cytidylate_kin"/>
    <property type="match status" value="1"/>
</dbReference>
<evidence type="ECO:0000256" key="8">
    <source>
        <dbReference type="HAMAP-Rule" id="MF_00238"/>
    </source>
</evidence>
<dbReference type="Pfam" id="PF07736">
    <property type="entry name" value="CM_1"/>
    <property type="match status" value="1"/>
</dbReference>
<keyword evidence="2 8" id="KW-0808">Transferase</keyword>
<dbReference type="InterPro" id="IPR003136">
    <property type="entry name" value="Cytidylate_kin"/>
</dbReference>
<dbReference type="AlphaFoldDB" id="A0A7X5KM33"/>
<dbReference type="GO" id="GO:0009073">
    <property type="term" value="P:aromatic amino acid family biosynthetic process"/>
    <property type="evidence" value="ECO:0007669"/>
    <property type="project" value="UniProtKB-UniRule"/>
</dbReference>
<keyword evidence="3 8" id="KW-0547">Nucleotide-binding</keyword>
<comment type="catalytic activity">
    <reaction evidence="7 8">
        <text>CMP + ATP = CDP + ADP</text>
        <dbReference type="Rhea" id="RHEA:11600"/>
        <dbReference type="ChEBI" id="CHEBI:30616"/>
        <dbReference type="ChEBI" id="CHEBI:58069"/>
        <dbReference type="ChEBI" id="CHEBI:60377"/>
        <dbReference type="ChEBI" id="CHEBI:456216"/>
        <dbReference type="EC" id="2.7.4.25"/>
    </reaction>
</comment>
<dbReference type="NCBIfam" id="TIGR00017">
    <property type="entry name" value="cmk"/>
    <property type="match status" value="1"/>
</dbReference>
<evidence type="ECO:0000256" key="5">
    <source>
        <dbReference type="ARBA" id="ARBA00022840"/>
    </source>
</evidence>
<dbReference type="SUPFAM" id="SSF55298">
    <property type="entry name" value="YjgF-like"/>
    <property type="match status" value="1"/>
</dbReference>
<evidence type="ECO:0000313" key="13">
    <source>
        <dbReference type="Proteomes" id="UP000461585"/>
    </source>
</evidence>
<evidence type="ECO:0000256" key="2">
    <source>
        <dbReference type="ARBA" id="ARBA00022679"/>
    </source>
</evidence>
<dbReference type="GO" id="GO:0008652">
    <property type="term" value="P:amino acid biosynthetic process"/>
    <property type="evidence" value="ECO:0007669"/>
    <property type="project" value="UniProtKB-UniRule"/>
</dbReference>
<proteinExistence type="inferred from homology"/>
<protein>
    <recommendedName>
        <fullName evidence="8">Cytidylate kinase</fullName>
        <shortName evidence="8">CK</shortName>
        <ecNumber evidence="8">2.7.4.25</ecNumber>
    </recommendedName>
    <alternativeName>
        <fullName evidence="8">Cytidine monophosphate kinase</fullName>
        <shortName evidence="8">CMP kinase</shortName>
    </alternativeName>
</protein>
<keyword evidence="8" id="KW-0963">Cytoplasm</keyword>
<reference evidence="12 13" key="1">
    <citation type="submission" date="2020-01" db="EMBL/GenBank/DDBJ databases">
        <title>Anaeroalcalibacter tamaniensis gen. nov., sp. nov., moderately halophilic strictly anaerobic fermenter bacterium from mud volcano of Taman peninsula.</title>
        <authorList>
            <person name="Frolova A."/>
            <person name="Merkel A.Y."/>
            <person name="Slobodkin A.I."/>
        </authorList>
    </citation>
    <scope>NUCLEOTIDE SEQUENCE [LARGE SCALE GENOMIC DNA]</scope>
    <source>
        <strain evidence="12 13">F-3ap</strain>
    </source>
</reference>
<evidence type="ECO:0000259" key="11">
    <source>
        <dbReference type="Pfam" id="PF02224"/>
    </source>
</evidence>
<comment type="subcellular location">
    <subcellularLocation>
        <location evidence="8">Cytoplasm</location>
    </subcellularLocation>
</comment>
<keyword evidence="13" id="KW-1185">Reference proteome</keyword>
<comment type="catalytic activity">
    <reaction evidence="9">
        <text>chorismate = prephenate</text>
        <dbReference type="Rhea" id="RHEA:13897"/>
        <dbReference type="ChEBI" id="CHEBI:29748"/>
        <dbReference type="ChEBI" id="CHEBI:29934"/>
        <dbReference type="EC" id="5.4.99.5"/>
    </reaction>
</comment>
<sequence>MIAIRGAITVDANTREAILQETEALLKEILERNSLEREEIVGINFTATRDLTAAYPAVAARSLGLVDCSLMCFQEMHVENSLPMCIRAMVLVERQTGQKSAAHVYMKEARRLRPDLASGEAGAGRPLAVAIDGPAGAGKSTVAKGVAKRLGIIYVDTGAMYRALALHCMEQGVDLEDGEALAKALDRSGIRLEHGSDGQRVFLGERDVTEEIRREDVGNNASRVSVHPDVREKMVEMQQRIAGSQAVVMDGRDIGTHVLPDATLKVYLTASSLVRAQRRHLELQAKGMERRLDLLVEEIEERDRRDMEREHAPLRQAEDAVLLDASDLDAEQVVERVLSLLERVEA</sequence>
<name>A0A7X5KM33_9FIRM</name>
<evidence type="ECO:0000256" key="4">
    <source>
        <dbReference type="ARBA" id="ARBA00022777"/>
    </source>
</evidence>
<comment type="catalytic activity">
    <reaction evidence="6 8">
        <text>dCMP + ATP = dCDP + ADP</text>
        <dbReference type="Rhea" id="RHEA:25094"/>
        <dbReference type="ChEBI" id="CHEBI:30616"/>
        <dbReference type="ChEBI" id="CHEBI:57566"/>
        <dbReference type="ChEBI" id="CHEBI:58593"/>
        <dbReference type="ChEBI" id="CHEBI:456216"/>
        <dbReference type="EC" id="2.7.4.25"/>
    </reaction>
</comment>
<dbReference type="Proteomes" id="UP000461585">
    <property type="component" value="Unassembled WGS sequence"/>
</dbReference>
<feature type="coiled-coil region" evidence="10">
    <location>
        <begin position="278"/>
        <end position="305"/>
    </location>
</feature>
<dbReference type="GO" id="GO:0005737">
    <property type="term" value="C:cytoplasm"/>
    <property type="evidence" value="ECO:0007669"/>
    <property type="project" value="UniProtKB-SubCell"/>
</dbReference>
<evidence type="ECO:0000256" key="1">
    <source>
        <dbReference type="ARBA" id="ARBA00009427"/>
    </source>
</evidence>
<dbReference type="HAMAP" id="MF_00238">
    <property type="entry name" value="Cytidyl_kinase_type1"/>
    <property type="match status" value="1"/>
</dbReference>
<dbReference type="InterPro" id="IPR011994">
    <property type="entry name" value="Cytidylate_kinase_dom"/>
</dbReference>
<dbReference type="GO" id="GO:0006220">
    <property type="term" value="P:pyrimidine nucleotide metabolic process"/>
    <property type="evidence" value="ECO:0007669"/>
    <property type="project" value="UniProtKB-UniRule"/>
</dbReference>
<dbReference type="PANTHER" id="PTHR21164">
    <property type="entry name" value="CHORISMATE MUTASE"/>
    <property type="match status" value="1"/>
</dbReference>
<dbReference type="EC" id="2.7.4.25" evidence="8"/>
<evidence type="ECO:0000256" key="3">
    <source>
        <dbReference type="ARBA" id="ARBA00022741"/>
    </source>
</evidence>
<organism evidence="12 13">
    <name type="scientific">Anaerotalea alkaliphila</name>
    <dbReference type="NCBI Taxonomy" id="2662126"/>
    <lineage>
        <taxon>Bacteria</taxon>
        <taxon>Bacillati</taxon>
        <taxon>Bacillota</taxon>
        <taxon>Clostridia</taxon>
        <taxon>Eubacteriales</taxon>
        <taxon>Anaerotalea</taxon>
    </lineage>
</organism>
<comment type="similarity">
    <text evidence="1 8">Belongs to the cytidylate kinase family. Type 1 subfamily.</text>
</comment>
<feature type="binding site" evidence="8">
    <location>
        <begin position="133"/>
        <end position="141"/>
    </location>
    <ligand>
        <name>ATP</name>
        <dbReference type="ChEBI" id="CHEBI:30616"/>
    </ligand>
</feature>
<feature type="domain" description="Cytidylate kinase" evidence="11">
    <location>
        <begin position="129"/>
        <end position="342"/>
    </location>
</feature>
<dbReference type="GO" id="GO:0004106">
    <property type="term" value="F:chorismate mutase activity"/>
    <property type="evidence" value="ECO:0007669"/>
    <property type="project" value="UniProtKB-UniRule"/>
</dbReference>
<keyword evidence="9" id="KW-0057">Aromatic amino acid biosynthesis</keyword>
<evidence type="ECO:0000256" key="10">
    <source>
        <dbReference type="SAM" id="Coils"/>
    </source>
</evidence>
<dbReference type="Gene3D" id="3.40.50.300">
    <property type="entry name" value="P-loop containing nucleotide triphosphate hydrolases"/>
    <property type="match status" value="1"/>
</dbReference>
<keyword evidence="9" id="KW-0413">Isomerase</keyword>
<keyword evidence="5 8" id="KW-0067">ATP-binding</keyword>
<dbReference type="Gene3D" id="3.30.1330.40">
    <property type="entry name" value="RutC-like"/>
    <property type="match status" value="1"/>
</dbReference>
<comment type="caution">
    <text evidence="12">The sequence shown here is derived from an EMBL/GenBank/DDBJ whole genome shotgun (WGS) entry which is preliminary data.</text>
</comment>
<dbReference type="PROSITE" id="PS51167">
    <property type="entry name" value="CHORISMATE_MUT_1"/>
    <property type="match status" value="1"/>
</dbReference>
<dbReference type="GO" id="GO:0005524">
    <property type="term" value="F:ATP binding"/>
    <property type="evidence" value="ECO:0007669"/>
    <property type="project" value="UniProtKB-UniRule"/>
</dbReference>
<evidence type="ECO:0000256" key="7">
    <source>
        <dbReference type="ARBA" id="ARBA00048478"/>
    </source>
</evidence>
<dbReference type="PANTHER" id="PTHR21164:SF0">
    <property type="entry name" value="CHORISMATE MUTASE AROH"/>
    <property type="match status" value="1"/>
</dbReference>
<dbReference type="NCBIfam" id="TIGR01796">
    <property type="entry name" value="CM_mono_aroH"/>
    <property type="match status" value="1"/>
</dbReference>
<gene>
    <name evidence="8" type="primary">cmk</name>
    <name evidence="12" type="ORF">GXN74_00895</name>
</gene>
<accession>A0A7X5KM33</accession>